<sequence>MKEIKKHQIKYIHTLKHKAGLKDEEYRILLKSKFNKKSSKDLSYNQAEILIKILGRLINNYVTEKQINKFNTLYSKVYYEKDKKEFIEQYLGKDKTLENMTVKECSKLIYILEEIVDWQEKRGLNGEKNSNK</sequence>
<accession>A0A7T4KG89</accession>
<reference evidence="1 2" key="1">
    <citation type="submission" date="2020-12" db="EMBL/GenBank/DDBJ databases">
        <title>FDA dAtabase for Regulatory Grade micrObial Sequences (FDA-ARGOS): Supporting development and validation of Infectious Disease Dx tests.</title>
        <authorList>
            <person name="Sproer C."/>
            <person name="Gronow S."/>
            <person name="Severitt S."/>
            <person name="Schroder I."/>
            <person name="Tallon L."/>
            <person name="Sadzewicz L."/>
            <person name="Zhao X."/>
            <person name="Boylan J."/>
            <person name="Ott S."/>
            <person name="Bowen H."/>
            <person name="Vavikolanu K."/>
            <person name="Mehta A."/>
            <person name="Aluvathingal J."/>
            <person name="Nadendla S."/>
            <person name="Lowell S."/>
            <person name="Myers T."/>
            <person name="Yan Y."/>
            <person name="Sichtig H."/>
        </authorList>
    </citation>
    <scope>NUCLEOTIDE SEQUENCE [LARGE SCALE GENOMIC DNA]</scope>
    <source>
        <strain evidence="1 2">FDAARGOS_999</strain>
    </source>
</reference>
<evidence type="ECO:0000313" key="1">
    <source>
        <dbReference type="EMBL" id="QQB72985.1"/>
    </source>
</evidence>
<organism evidence="1 2">
    <name type="scientific">Fusobacterium canifelinum</name>
    <dbReference type="NCBI Taxonomy" id="285729"/>
    <lineage>
        <taxon>Bacteria</taxon>
        <taxon>Fusobacteriati</taxon>
        <taxon>Fusobacteriota</taxon>
        <taxon>Fusobacteriia</taxon>
        <taxon>Fusobacteriales</taxon>
        <taxon>Fusobacteriaceae</taxon>
        <taxon>Fusobacterium</taxon>
    </lineage>
</organism>
<dbReference type="RefSeq" id="WP_198479987.1">
    <property type="nucleotide sequence ID" value="NZ_CP066022.1"/>
</dbReference>
<dbReference type="EMBL" id="CP066022">
    <property type="protein sequence ID" value="QQB72985.1"/>
    <property type="molecule type" value="Genomic_DNA"/>
</dbReference>
<gene>
    <name evidence="1" type="ORF">I6H56_06570</name>
</gene>
<dbReference type="AlphaFoldDB" id="A0A7T4KG89"/>
<dbReference type="Proteomes" id="UP000595577">
    <property type="component" value="Chromosome"/>
</dbReference>
<protein>
    <submittedName>
        <fullName evidence="1">DUF1018 domain-containing protein</fullName>
    </submittedName>
</protein>
<name>A0A7T4KG89_9FUSO</name>
<proteinExistence type="predicted"/>
<evidence type="ECO:0000313" key="2">
    <source>
        <dbReference type="Proteomes" id="UP000595577"/>
    </source>
</evidence>